<dbReference type="PROSITE" id="PS51034">
    <property type="entry name" value="ZP_2"/>
    <property type="match status" value="1"/>
</dbReference>
<dbReference type="InterPro" id="IPR051962">
    <property type="entry name" value="Cuticlin"/>
</dbReference>
<keyword evidence="2" id="KW-0193">Cuticle</keyword>
<reference evidence="12" key="1">
    <citation type="submission" date="2016-06" db="UniProtKB">
        <authorList>
            <consortium name="WormBaseParasite"/>
        </authorList>
    </citation>
    <scope>IDENTIFICATION</scope>
</reference>
<evidence type="ECO:0000256" key="1">
    <source>
        <dbReference type="ARBA" id="ARBA00004251"/>
    </source>
</evidence>
<dbReference type="Pfam" id="PF25057">
    <property type="entry name" value="CUT_N"/>
    <property type="match status" value="1"/>
</dbReference>
<keyword evidence="5 8" id="KW-0732">Signal</keyword>
<reference evidence="10 11" key="2">
    <citation type="submission" date="2018-11" db="EMBL/GenBank/DDBJ databases">
        <authorList>
            <consortium name="Pathogen Informatics"/>
        </authorList>
    </citation>
    <scope>NUCLEOTIDE SEQUENCE [LARGE SCALE GENOMIC DNA]</scope>
</reference>
<dbReference type="Pfam" id="PF25301">
    <property type="entry name" value="CUT_C"/>
    <property type="match status" value="1"/>
</dbReference>
<organism evidence="12">
    <name type="scientific">Onchocerca flexuosa</name>
    <dbReference type="NCBI Taxonomy" id="387005"/>
    <lineage>
        <taxon>Eukaryota</taxon>
        <taxon>Metazoa</taxon>
        <taxon>Ecdysozoa</taxon>
        <taxon>Nematoda</taxon>
        <taxon>Chromadorea</taxon>
        <taxon>Rhabditida</taxon>
        <taxon>Spirurina</taxon>
        <taxon>Spiruromorpha</taxon>
        <taxon>Filarioidea</taxon>
        <taxon>Onchocercidae</taxon>
        <taxon>Onchocerca</taxon>
    </lineage>
</organism>
<protein>
    <submittedName>
        <fullName evidence="12">ZP domain-containing protein</fullName>
    </submittedName>
</protein>
<dbReference type="GO" id="GO:0005886">
    <property type="term" value="C:plasma membrane"/>
    <property type="evidence" value="ECO:0007669"/>
    <property type="project" value="UniProtKB-SubCell"/>
</dbReference>
<dbReference type="Proteomes" id="UP000267606">
    <property type="component" value="Unassembled WGS sequence"/>
</dbReference>
<name>A0A183HYI5_9BILA</name>
<dbReference type="PANTHER" id="PTHR22907">
    <property type="entry name" value="GH04558P"/>
    <property type="match status" value="1"/>
</dbReference>
<feature type="domain" description="ZP" evidence="9">
    <location>
        <begin position="1"/>
        <end position="279"/>
    </location>
</feature>
<accession>A0A183HYI5</accession>
<dbReference type="InterPro" id="IPR001507">
    <property type="entry name" value="ZP_dom"/>
</dbReference>
<evidence type="ECO:0000256" key="8">
    <source>
        <dbReference type="SAM" id="SignalP"/>
    </source>
</evidence>
<feature type="signal peptide" evidence="8">
    <location>
        <begin position="1"/>
        <end position="22"/>
    </location>
</feature>
<evidence type="ECO:0000313" key="11">
    <source>
        <dbReference type="Proteomes" id="UP000267606"/>
    </source>
</evidence>
<evidence type="ECO:0000256" key="7">
    <source>
        <dbReference type="ARBA" id="ARBA00023136"/>
    </source>
</evidence>
<dbReference type="InterPro" id="IPR056953">
    <property type="entry name" value="CUT_N"/>
</dbReference>
<proteinExistence type="predicted"/>
<dbReference type="PANTHER" id="PTHR22907:SF58">
    <property type="entry name" value="ZP DOMAIN-CONTAINING PROTEIN"/>
    <property type="match status" value="1"/>
</dbReference>
<dbReference type="SMART" id="SM00241">
    <property type="entry name" value="ZP"/>
    <property type="match status" value="1"/>
</dbReference>
<evidence type="ECO:0000256" key="2">
    <source>
        <dbReference type="ARBA" id="ARBA00022460"/>
    </source>
</evidence>
<keyword evidence="7" id="KW-0472">Membrane</keyword>
<evidence type="ECO:0000256" key="3">
    <source>
        <dbReference type="ARBA" id="ARBA00022475"/>
    </source>
</evidence>
<feature type="chain" id="PRO_5044552688" evidence="8">
    <location>
        <begin position="23"/>
        <end position="434"/>
    </location>
</feature>
<dbReference type="WBParaSite" id="OFLC_0001254801-mRNA-1">
    <property type="protein sequence ID" value="OFLC_0001254801-mRNA-1"/>
    <property type="gene ID" value="OFLC_0001254801"/>
</dbReference>
<evidence type="ECO:0000313" key="12">
    <source>
        <dbReference type="WBParaSite" id="OFLC_0001254801-mRNA-1"/>
    </source>
</evidence>
<dbReference type="InterPro" id="IPR057475">
    <property type="entry name" value="CUT_C"/>
</dbReference>
<evidence type="ECO:0000256" key="4">
    <source>
        <dbReference type="ARBA" id="ARBA00022692"/>
    </source>
</evidence>
<keyword evidence="6" id="KW-1133">Transmembrane helix</keyword>
<gene>
    <name evidence="10" type="ORF">OFLC_LOCUS12547</name>
</gene>
<evidence type="ECO:0000259" key="9">
    <source>
        <dbReference type="PROSITE" id="PS51034"/>
    </source>
</evidence>
<evidence type="ECO:0000256" key="5">
    <source>
        <dbReference type="ARBA" id="ARBA00022729"/>
    </source>
</evidence>
<sequence length="434" mass="49617">MRSVVVLPEVFFITLLSQWVWTLKEPILECYMNGLRLFFESEKPFYGHIYVQESFVNERCHLDFTQKPLDSTKEPPGYNYNIVVVVQYHYLFLTQGDRIYHVKCFYRKDFDNLNQNVKVNSVYCSIAISYSSFDAVKTSCAIQICILSNVLTTTELSSENMMKCVYEVLTSVSGKPVKYANVGDQLTHTWSCASEKYGMLIHSCFVRISDENAFQLVDDQGCITDSTLMDPLKYSNDLTKAYSVIPAFKFVDQLVLHFQCKVTACIKAKNGCEGISPPDCKTESSGTVLTEQKSTTTKLANSTSSVVSPDLDQLCEVMQQDSIDSEIIPMLLIIHQVIIFVFYYIPNSTNELNFFTLSDLGQNKTRNYKRKRSANKSEITMDSLSRKFLILMNSTIGNRFTLDVNANQEQEMKFMRNDEEIEVAFIIFISNLRG</sequence>
<evidence type="ECO:0000256" key="6">
    <source>
        <dbReference type="ARBA" id="ARBA00022989"/>
    </source>
</evidence>
<comment type="subcellular location">
    <subcellularLocation>
        <location evidence="1">Cell membrane</location>
        <topology evidence="1">Single-pass type I membrane protein</topology>
    </subcellularLocation>
</comment>
<evidence type="ECO:0000313" key="10">
    <source>
        <dbReference type="EMBL" id="VDP11575.1"/>
    </source>
</evidence>
<dbReference type="GO" id="GO:0042302">
    <property type="term" value="F:structural constituent of cuticle"/>
    <property type="evidence" value="ECO:0007669"/>
    <property type="project" value="UniProtKB-KW"/>
</dbReference>
<dbReference type="STRING" id="387005.A0A183HYI5"/>
<dbReference type="AlphaFoldDB" id="A0A183HYI5"/>
<keyword evidence="11" id="KW-1185">Reference proteome</keyword>
<keyword evidence="4" id="KW-0812">Transmembrane</keyword>
<keyword evidence="3" id="KW-1003">Cell membrane</keyword>
<dbReference type="EMBL" id="UZAJ01039865">
    <property type="protein sequence ID" value="VDP11575.1"/>
    <property type="molecule type" value="Genomic_DNA"/>
</dbReference>